<sequence>MRVCAAGSCKSNSELNLGLLFHPLPKDDFVKDQWIDLLDIDDSKISDQTRVCSLHFKSKDYGTVKRNLKASALPSLYLSKEKSVPAVDVFDNTGEYDDIEGKKGENNSESDKQSSDKDTHQVTTETKKEEEKPVRRASRKAALLAAEKIQRAVREYGLLEGVRSETPEPEPKKDSTVKLSLSKALKVELIKKQQLNMTPTMLPSKNIIRPITVGYSHAEQNALYMECFEEVLSPVQVAACRQAQQEYDKVMKYILSRRASKNEKVKIIYTSHEGEVLSIGQVGDSGNRITTSPLTGGGKNIPTSIVTRPLALEGPQNAKPSSVQTMSGENSSSKLLVDTTTGVIMGSLPKDITILQPSTGQNKTTVTEAAQRSVMTPKQDVGSGQLEKPPQLHTTLIQGSSKAISAHSLMDIKPRPLAQVNPYKVKESIDKLKKKLAEEECFQEPVFWLVSLKMLPDNPLCLACTKSSLDLVPDSESIDGYIWKCGNQRCCKKSQIVRPNFFGRFGIPLAKLLQLTYHWAVQSDLQNILDEVNVDVYMARSVWRALQEVCARALVLKSKKLGGPGTTVEISFAYMGRFSILGAYDRESGKVRMKAISSAMGWSASVYIRSLEPWLLPSSVIVSSEERLKDISKAGHTFLVATGASSTQEGERSVWNIKNYLHVQLNAMFGSFIVAHLKLETVQGYLDEIQWRERFGTCPNDAFWNIVTEIGEQNGNKISSIGLETKQNQLPENVITLIGEKNDLKYRREYKGQVKRPAESPVQKASPPTPPPPLPKKSKPDETVYVILSEYYYAKQEGDSEAIEKESKENINFKCHFCKKLIENNIKLMKHMNCHIENTRQKNPDLSDLTQCKYCFRDFETPFSMQCHVDAVHMKTDTLTCQICNQAFSSRGTLTAHMKALHVECEMPYICKACGFRSSMHQQVLEHFEQVHNGSDKLLCHYCLKVFSARLSPVQKTGMTQNFFLHLQKHQLKSQSRKCPACCLVFVNYNHIKTHRAVDHVSMAEAHGVIRMKCEKSEKDVVVKDPHVKTVKMSKSKISPVTKEVSSFSQPSVMFKTSEEKYMNIVFVDDTSHLHCIECKGSVDGEHFRKFMSCSQCGYATNCGKAFVNHMVVHNSISSKKRSSLINLKPIYCQGPMFCICGYNTINGNDIAQHLVVCGKRSCYPSRAKALAATIKQEPDSIRLQPQSAFFPPLVVLDANEEESINESFARVQTWRSTTSENEVSSEPKDNVSPPEKVSSVPKPESSNEQPLHMLNVLGLVRKPPSTAGKEKKSRCSKSALSETASMGTESKESTPKDSEKPSLGVESDIDSPDNEGERKENETNIKTEEAPVIVFNYSGIEAKDLQLPATNKAEKVTPVSVMNTNSPDLLEVNPDMHTDSKRQEILTTEMKNLSDITERELENITATDMNAFRREKELTEHFSTCDPDEVGLNSFVDVDTGEKGGKELSNVSIKENNT</sequence>
<proteinExistence type="predicted"/>
<keyword evidence="2" id="KW-0677">Repeat</keyword>
<feature type="compositionally biased region" description="Basic and acidic residues" evidence="8">
    <location>
        <begin position="1316"/>
        <end position="1328"/>
    </location>
</feature>
<keyword evidence="3 6" id="KW-0863">Zinc-finger</keyword>
<dbReference type="Pfam" id="PF25429">
    <property type="entry name" value="zf-POGZ"/>
    <property type="match status" value="1"/>
</dbReference>
<feature type="region of interest" description="Disordered" evidence="8">
    <location>
        <begin position="95"/>
        <end position="139"/>
    </location>
</feature>
<evidence type="ECO:0000256" key="7">
    <source>
        <dbReference type="PROSITE-ProRule" id="PRU00309"/>
    </source>
</evidence>
<dbReference type="SUPFAM" id="SSF57716">
    <property type="entry name" value="Glucocorticoid receptor-like (DNA-binding domain)"/>
    <property type="match status" value="1"/>
</dbReference>
<dbReference type="Gene3D" id="3.30.160.60">
    <property type="entry name" value="Classic Zinc Finger"/>
    <property type="match status" value="1"/>
</dbReference>
<evidence type="ECO:0000256" key="6">
    <source>
        <dbReference type="PROSITE-ProRule" id="PRU00042"/>
    </source>
</evidence>
<dbReference type="Gene3D" id="6.20.210.20">
    <property type="entry name" value="THAP domain"/>
    <property type="match status" value="1"/>
</dbReference>
<dbReference type="PROSITE" id="PS50157">
    <property type="entry name" value="ZINC_FINGER_C2H2_2"/>
    <property type="match status" value="2"/>
</dbReference>
<dbReference type="PANTHER" id="PTHR24379:SF121">
    <property type="entry name" value="C2H2-TYPE DOMAIN-CONTAINING PROTEIN"/>
    <property type="match status" value="1"/>
</dbReference>
<feature type="compositionally biased region" description="Polar residues" evidence="8">
    <location>
        <begin position="1277"/>
        <end position="1289"/>
    </location>
</feature>
<feature type="region of interest" description="Disordered" evidence="8">
    <location>
        <begin position="751"/>
        <end position="779"/>
    </location>
</feature>
<dbReference type="SMART" id="SM00355">
    <property type="entry name" value="ZnF_C2H2"/>
    <property type="match status" value="6"/>
</dbReference>
<feature type="compositionally biased region" description="Polar residues" evidence="8">
    <location>
        <begin position="1214"/>
        <end position="1225"/>
    </location>
</feature>
<keyword evidence="5 7" id="KW-0238">DNA-binding</keyword>
<dbReference type="InterPro" id="IPR006612">
    <property type="entry name" value="THAP_Znf"/>
</dbReference>
<dbReference type="InterPro" id="IPR038441">
    <property type="entry name" value="THAP_Znf_sf"/>
</dbReference>
<dbReference type="PANTHER" id="PTHR24379">
    <property type="entry name" value="KRAB AND ZINC FINGER DOMAIN-CONTAINING"/>
    <property type="match status" value="1"/>
</dbReference>
<feature type="compositionally biased region" description="Basic and acidic residues" evidence="8">
    <location>
        <begin position="1290"/>
        <end position="1301"/>
    </location>
</feature>
<evidence type="ECO:0000313" key="12">
    <source>
        <dbReference type="RefSeq" id="XP_022242584.1"/>
    </source>
</evidence>
<reference evidence="12 13" key="1">
    <citation type="submission" date="2025-05" db="UniProtKB">
        <authorList>
            <consortium name="RefSeq"/>
        </authorList>
    </citation>
    <scope>IDENTIFICATION</scope>
    <source>
        <tissue evidence="12 13">Muscle</tissue>
    </source>
</reference>
<protein>
    <submittedName>
        <fullName evidence="12 13">Uncharacterized protein LOC106460211</fullName>
    </submittedName>
</protein>
<evidence type="ECO:0000256" key="1">
    <source>
        <dbReference type="ARBA" id="ARBA00022723"/>
    </source>
</evidence>
<feature type="compositionally biased region" description="Basic and acidic residues" evidence="8">
    <location>
        <begin position="99"/>
        <end position="134"/>
    </location>
</feature>
<evidence type="ECO:0000256" key="2">
    <source>
        <dbReference type="ARBA" id="ARBA00022737"/>
    </source>
</evidence>
<dbReference type="GeneID" id="106460211"/>
<dbReference type="RefSeq" id="XP_022242585.1">
    <property type="nucleotide sequence ID" value="XM_022386877.1"/>
</dbReference>
<dbReference type="Pfam" id="PF05485">
    <property type="entry name" value="THAP"/>
    <property type="match status" value="1"/>
</dbReference>
<name>A0ABM1SG30_LIMPO</name>
<accession>A0ABM1SG30</accession>
<evidence type="ECO:0000256" key="4">
    <source>
        <dbReference type="ARBA" id="ARBA00022833"/>
    </source>
</evidence>
<evidence type="ECO:0000313" key="13">
    <source>
        <dbReference type="RefSeq" id="XP_022242585.1"/>
    </source>
</evidence>
<dbReference type="PROSITE" id="PS00028">
    <property type="entry name" value="ZINC_FINGER_C2H2_1"/>
    <property type="match status" value="3"/>
</dbReference>
<keyword evidence="11" id="KW-1185">Reference proteome</keyword>
<feature type="domain" description="THAP-type" evidence="10">
    <location>
        <begin position="1"/>
        <end position="77"/>
    </location>
</feature>
<dbReference type="Proteomes" id="UP000694941">
    <property type="component" value="Unplaced"/>
</dbReference>
<evidence type="ECO:0000256" key="5">
    <source>
        <dbReference type="ARBA" id="ARBA00023125"/>
    </source>
</evidence>
<dbReference type="SMART" id="SM00980">
    <property type="entry name" value="THAP"/>
    <property type="match status" value="1"/>
</dbReference>
<evidence type="ECO:0000313" key="11">
    <source>
        <dbReference type="Proteomes" id="UP000694941"/>
    </source>
</evidence>
<dbReference type="RefSeq" id="XP_022242584.1">
    <property type="nucleotide sequence ID" value="XM_022386876.1"/>
</dbReference>
<gene>
    <name evidence="12 13" type="primary">LOC106460211</name>
</gene>
<evidence type="ECO:0000259" key="9">
    <source>
        <dbReference type="PROSITE" id="PS50157"/>
    </source>
</evidence>
<evidence type="ECO:0000259" key="10">
    <source>
        <dbReference type="PROSITE" id="PS50950"/>
    </source>
</evidence>
<keyword evidence="1" id="KW-0479">Metal-binding</keyword>
<dbReference type="SMART" id="SM00692">
    <property type="entry name" value="DM3"/>
    <property type="match status" value="1"/>
</dbReference>
<feature type="compositionally biased region" description="Polar residues" evidence="8">
    <location>
        <begin position="318"/>
        <end position="332"/>
    </location>
</feature>
<organism evidence="11 13">
    <name type="scientific">Limulus polyphemus</name>
    <name type="common">Atlantic horseshoe crab</name>
    <dbReference type="NCBI Taxonomy" id="6850"/>
    <lineage>
        <taxon>Eukaryota</taxon>
        <taxon>Metazoa</taxon>
        <taxon>Ecdysozoa</taxon>
        <taxon>Arthropoda</taxon>
        <taxon>Chelicerata</taxon>
        <taxon>Merostomata</taxon>
        <taxon>Xiphosura</taxon>
        <taxon>Limulidae</taxon>
        <taxon>Limulus</taxon>
    </lineage>
</organism>
<dbReference type="InterPro" id="IPR013087">
    <property type="entry name" value="Znf_C2H2_type"/>
</dbReference>
<feature type="compositionally biased region" description="Low complexity" evidence="8">
    <location>
        <begin position="1231"/>
        <end position="1249"/>
    </location>
</feature>
<dbReference type="PROSITE" id="PS50950">
    <property type="entry name" value="ZF_THAP"/>
    <property type="match status" value="1"/>
</dbReference>
<dbReference type="SUPFAM" id="SSF57667">
    <property type="entry name" value="beta-beta-alpha zinc fingers"/>
    <property type="match status" value="1"/>
</dbReference>
<feature type="region of interest" description="Disordered" evidence="8">
    <location>
        <begin position="313"/>
        <end position="332"/>
    </location>
</feature>
<evidence type="ECO:0000256" key="8">
    <source>
        <dbReference type="SAM" id="MobiDB-lite"/>
    </source>
</evidence>
<keyword evidence="4" id="KW-0862">Zinc</keyword>
<feature type="domain" description="C2H2-type" evidence="9">
    <location>
        <begin position="879"/>
        <end position="907"/>
    </location>
</feature>
<dbReference type="InterPro" id="IPR036236">
    <property type="entry name" value="Znf_C2H2_sf"/>
</dbReference>
<evidence type="ECO:0000256" key="3">
    <source>
        <dbReference type="ARBA" id="ARBA00022771"/>
    </source>
</evidence>
<feature type="region of interest" description="Disordered" evidence="8">
    <location>
        <begin position="1213"/>
        <end position="1328"/>
    </location>
</feature>
<dbReference type="InterPro" id="IPR057618">
    <property type="entry name" value="Znf_POGZ/Z280C-D-like"/>
</dbReference>
<feature type="domain" description="C2H2-type" evidence="9">
    <location>
        <begin position="909"/>
        <end position="937"/>
    </location>
</feature>